<dbReference type="GO" id="GO:0032259">
    <property type="term" value="P:methylation"/>
    <property type="evidence" value="ECO:0007669"/>
    <property type="project" value="UniProtKB-KW"/>
</dbReference>
<reference evidence="3" key="1">
    <citation type="submission" date="2016-10" db="EMBL/GenBank/DDBJ databases">
        <authorList>
            <person name="Varghese N."/>
            <person name="Submissions S."/>
        </authorList>
    </citation>
    <scope>NUCLEOTIDE SEQUENCE [LARGE SCALE GENOMIC DNA]</scope>
    <source>
        <strain evidence="3">DSM 44526</strain>
    </source>
</reference>
<dbReference type="AlphaFoldDB" id="A0A1G7YVG5"/>
<feature type="domain" description="Methyltransferase type 11" evidence="1">
    <location>
        <begin position="45"/>
        <end position="140"/>
    </location>
</feature>
<evidence type="ECO:0000313" key="3">
    <source>
        <dbReference type="Proteomes" id="UP000198863"/>
    </source>
</evidence>
<keyword evidence="2" id="KW-0489">Methyltransferase</keyword>
<name>A0A1G7YVG5_9ACTN</name>
<dbReference type="CDD" id="cd02440">
    <property type="entry name" value="AdoMet_MTases"/>
    <property type="match status" value="1"/>
</dbReference>
<organism evidence="2 3">
    <name type="scientific">Klenkia brasiliensis</name>
    <dbReference type="NCBI Taxonomy" id="333142"/>
    <lineage>
        <taxon>Bacteria</taxon>
        <taxon>Bacillati</taxon>
        <taxon>Actinomycetota</taxon>
        <taxon>Actinomycetes</taxon>
        <taxon>Geodermatophilales</taxon>
        <taxon>Geodermatophilaceae</taxon>
        <taxon>Klenkia</taxon>
    </lineage>
</organism>
<protein>
    <submittedName>
        <fullName evidence="2">Ubiquinone/menaquinone biosynthesis C-methylase UbiE</fullName>
    </submittedName>
</protein>
<dbReference type="PANTHER" id="PTHR43591">
    <property type="entry name" value="METHYLTRANSFERASE"/>
    <property type="match status" value="1"/>
</dbReference>
<dbReference type="RefSeq" id="WP_207508189.1">
    <property type="nucleotide sequence ID" value="NZ_FNCF01000007.1"/>
</dbReference>
<evidence type="ECO:0000313" key="2">
    <source>
        <dbReference type="EMBL" id="SDG99820.1"/>
    </source>
</evidence>
<dbReference type="Gene3D" id="3.40.50.150">
    <property type="entry name" value="Vaccinia Virus protein VP39"/>
    <property type="match status" value="1"/>
</dbReference>
<sequence>MSHAATSFHGSMPAAYEDGLVPVLFEPYAAVVADRVAASGPRRVLEVSAGTGVLTRALAARLPGADVLATDLSPAMVELAARISARPGVRWQQADALALPAGDCTVDVVTSQFGLMFVPDPVAAHREARRVLVDGGRLVVAVWGHLAGNGLAAALDAALRARWPDATTTFVGRTPHGYGDPDRVAADATAAGFRDVQVETVALVSRAPSASGVVRAFLAGTPLGIEVLEREGSTEGAAADLVAEVARRFGDHPVEAPMTALLLTATR</sequence>
<gene>
    <name evidence="2" type="ORF">SAMN05660324_4085</name>
</gene>
<keyword evidence="2" id="KW-0830">Ubiquinone</keyword>
<proteinExistence type="predicted"/>
<dbReference type="SUPFAM" id="SSF53335">
    <property type="entry name" value="S-adenosyl-L-methionine-dependent methyltransferases"/>
    <property type="match status" value="1"/>
</dbReference>
<accession>A0A1G7YVG5</accession>
<dbReference type="InterPro" id="IPR029063">
    <property type="entry name" value="SAM-dependent_MTases_sf"/>
</dbReference>
<dbReference type="GO" id="GO:0008757">
    <property type="term" value="F:S-adenosylmethionine-dependent methyltransferase activity"/>
    <property type="evidence" value="ECO:0007669"/>
    <property type="project" value="InterPro"/>
</dbReference>
<keyword evidence="3" id="KW-1185">Reference proteome</keyword>
<dbReference type="InterPro" id="IPR013216">
    <property type="entry name" value="Methyltransf_11"/>
</dbReference>
<dbReference type="Proteomes" id="UP000198863">
    <property type="component" value="Unassembled WGS sequence"/>
</dbReference>
<dbReference type="Pfam" id="PF08241">
    <property type="entry name" value="Methyltransf_11"/>
    <property type="match status" value="1"/>
</dbReference>
<keyword evidence="2" id="KW-0808">Transferase</keyword>
<dbReference type="PANTHER" id="PTHR43591:SF24">
    <property type="entry name" value="2-METHOXY-6-POLYPRENYL-1,4-BENZOQUINOL METHYLASE, MITOCHONDRIAL"/>
    <property type="match status" value="1"/>
</dbReference>
<evidence type="ECO:0000259" key="1">
    <source>
        <dbReference type="Pfam" id="PF08241"/>
    </source>
</evidence>
<dbReference type="EMBL" id="FNCF01000007">
    <property type="protein sequence ID" value="SDG99820.1"/>
    <property type="molecule type" value="Genomic_DNA"/>
</dbReference>